<dbReference type="PANTHER" id="PTHR37316">
    <property type="entry name" value="TEICHOIC ACID GLYCEROL-PHOSPHATE PRIMASE"/>
    <property type="match status" value="1"/>
</dbReference>
<dbReference type="PANTHER" id="PTHR37316:SF3">
    <property type="entry name" value="TEICHOIC ACID GLYCEROL-PHOSPHATE TRANSFERASE"/>
    <property type="match status" value="1"/>
</dbReference>
<evidence type="ECO:0000313" key="1">
    <source>
        <dbReference type="EMBL" id="WDE99119.1"/>
    </source>
</evidence>
<proteinExistence type="predicted"/>
<evidence type="ECO:0000313" key="2">
    <source>
        <dbReference type="Proteomes" id="UP001214250"/>
    </source>
</evidence>
<protein>
    <submittedName>
        <fullName evidence="1">CDP-glycerol glycerophosphotransferase family protein</fullName>
    </submittedName>
</protein>
<dbReference type="Pfam" id="PF04464">
    <property type="entry name" value="Glyphos_transf"/>
    <property type="match status" value="1"/>
</dbReference>
<reference evidence="1 2" key="1">
    <citation type="submission" date="2023-02" db="EMBL/GenBank/DDBJ databases">
        <title>Genome sequence of Lentisphaera profundi SAORIC-696.</title>
        <authorList>
            <person name="Kim e."/>
            <person name="Cho J.-C."/>
            <person name="Choi A."/>
            <person name="Kang I."/>
        </authorList>
    </citation>
    <scope>NUCLEOTIDE SEQUENCE [LARGE SCALE GENOMIC DNA]</scope>
    <source>
        <strain evidence="1 2">SAORIC-696</strain>
    </source>
</reference>
<dbReference type="InterPro" id="IPR043148">
    <property type="entry name" value="TagF_C"/>
</dbReference>
<keyword evidence="2" id="KW-1185">Reference proteome</keyword>
<dbReference type="InterPro" id="IPR051612">
    <property type="entry name" value="Teichoic_Acid_Biosynth"/>
</dbReference>
<sequence length="348" mass="40174">MIGGVGAKTYCDNSCTFFEYLMNETGQKAYYVLSKHSKDLEKVRKLGPVLYKDSIKANYFSLSAKALVFSSGLKGDIVRINEKYLSRAVKVNLQHGVFGLKNNTIKYEADFSVTCGEEEAKLKAPLLGKGQELILTGFPQHDKLITESIKITPDKKTIFYMPTWREWFVGKDSFKESDFYANFTSFLTNPRLLAFLRENGIKINCYLHRNNMKYYSDLPDDLFNENICLLPENTNIQQQILISSLLITDYSSVSWEFLLLKKGVIFYQFDQSEYLKQRGSLLDFDKGIFGPICKSADECIDLLMESTESGYDKLLDLSWRDKFFTHYDGKNCERIYKKILIELARCKK</sequence>
<dbReference type="RefSeq" id="WP_274153981.1">
    <property type="nucleotide sequence ID" value="NZ_CP117812.1"/>
</dbReference>
<name>A0ABY7W0P4_9BACT</name>
<organism evidence="1 2">
    <name type="scientific">Lentisphaera profundi</name>
    <dbReference type="NCBI Taxonomy" id="1658616"/>
    <lineage>
        <taxon>Bacteria</taxon>
        <taxon>Pseudomonadati</taxon>
        <taxon>Lentisphaerota</taxon>
        <taxon>Lentisphaeria</taxon>
        <taxon>Lentisphaerales</taxon>
        <taxon>Lentisphaeraceae</taxon>
        <taxon>Lentisphaera</taxon>
    </lineage>
</organism>
<gene>
    <name evidence="1" type="ORF">PQO03_14885</name>
</gene>
<dbReference type="Gene3D" id="3.40.50.12580">
    <property type="match status" value="1"/>
</dbReference>
<dbReference type="EMBL" id="CP117812">
    <property type="protein sequence ID" value="WDE99119.1"/>
    <property type="molecule type" value="Genomic_DNA"/>
</dbReference>
<dbReference type="Proteomes" id="UP001214250">
    <property type="component" value="Chromosome 2"/>
</dbReference>
<dbReference type="InterPro" id="IPR007554">
    <property type="entry name" value="Glycerophosphate_synth"/>
</dbReference>
<accession>A0ABY7W0P4</accession>